<dbReference type="PROSITE" id="PS51180">
    <property type="entry name" value="BRO1"/>
    <property type="match status" value="1"/>
</dbReference>
<dbReference type="GO" id="GO:0015074">
    <property type="term" value="P:DNA integration"/>
    <property type="evidence" value="ECO:0007669"/>
    <property type="project" value="InterPro"/>
</dbReference>
<organism evidence="9 10">
    <name type="scientific">Sphagnurus paluster</name>
    <dbReference type="NCBI Taxonomy" id="117069"/>
    <lineage>
        <taxon>Eukaryota</taxon>
        <taxon>Fungi</taxon>
        <taxon>Dikarya</taxon>
        <taxon>Basidiomycota</taxon>
        <taxon>Agaricomycotina</taxon>
        <taxon>Agaricomycetes</taxon>
        <taxon>Agaricomycetidae</taxon>
        <taxon>Agaricales</taxon>
        <taxon>Tricholomatineae</taxon>
        <taxon>Lyophyllaceae</taxon>
        <taxon>Sphagnurus</taxon>
    </lineage>
</organism>
<feature type="compositionally biased region" description="Pro residues" evidence="7">
    <location>
        <begin position="877"/>
        <end position="891"/>
    </location>
</feature>
<accession>A0A9P7K6S2</accession>
<keyword evidence="5" id="KW-0233">DNA recombination</keyword>
<dbReference type="InterPro" id="IPR004328">
    <property type="entry name" value="BRO1_dom"/>
</dbReference>
<dbReference type="Gene3D" id="1.10.443.10">
    <property type="entry name" value="Intergrase catalytic core"/>
    <property type="match status" value="1"/>
</dbReference>
<feature type="compositionally biased region" description="Low complexity" evidence="7">
    <location>
        <begin position="1035"/>
        <end position="1048"/>
    </location>
</feature>
<dbReference type="InterPro" id="IPR011010">
    <property type="entry name" value="DNA_brk_join_enz"/>
</dbReference>
<gene>
    <name evidence="9" type="ORF">H0H81_000191</name>
</gene>
<feature type="compositionally biased region" description="Low complexity" evidence="7">
    <location>
        <begin position="860"/>
        <end position="876"/>
    </location>
</feature>
<comment type="subcellular location">
    <subcellularLocation>
        <location evidence="2">Cytoplasm</location>
    </subcellularLocation>
    <subcellularLocation>
        <location evidence="1">Endosome</location>
    </subcellularLocation>
</comment>
<sequence>MSNQSPMISIPKKTTDDVDWTSPIRNLIAQSYGESPDNYASECAALQRCRQDAVRGAGSDFTARDLLYKYFGQLELLELRFAEIKVTFPWHDAFTQKLTTQTSIAYEKASVLFQIAATHTAIAAAQARTDPEGTKRAFYYFRSAAGMLTYINDNFLHAPSTDLSRDVIKFLSALILVQAIEVFFEKCVDEKKGNALVARIAAQAASMYTALSEEVKEFMGKGIFDKNWVSIIQVRLDSTHPACVLTVSQIKAKYFSSLMQYHRAAHDSASSSHGPALARLTLADTLAKDAQRLASSFPTTQSSATLPPDTSAALVALTKSHAALAASRLAEAQRENDLIYHALIPASDTLPKIEPVGAAVAAPIPIHEVYATPQVQATIGPDIFLKLVPLGVHERASVYSEEKAKLVRAEVERAEMAAAQERSALEGLGVRAGISRFRALLDGDNDGAVPKEVEEWRAEVLAREREAGGVVGALTEIARIRDAVRGELDAVGRELEIESRDCEALRVKWDARWAQEPSAGLSRPFRQELKSHLGALDAARESDAQVGRLWEAVRGEVGLLVGPIAVLEGMFRESWRDDVKRAGSLLDLDVGSEGQEADERTKMAGYVAEIEERFGRLNKIARERNEVLKELKEKIQSDDVSHLLLLNRRNTGAESALFAAELEKFRPYQQRLTGTVQAQEAILAEVRTLWKSLKALPGARRVGEEERGKEEALKRCQAAWERYAEVRDGLGKGRTFYTELTELTSKLRADVRDFVAKRTVEREKLVVQLGTDARAPEKPAKPPAPAASLDAAFASLSMRAPASPQGWQSHTRSASASAGTPPPPPSQYSVPASYGAQYQGSAQPQSQSQYASQPPPPQHQPYQSQPLTPTRQQTYPPQQPASSPPPPPPQQQPQQFAFLPPPPPRPVQSSFSPPPQQQQAVDPYANLGMFNPGATPTAPPLPPPPPPPAQRPSSMYAQQPPAPYGQQSPSGAYGQQQQSPPSAYGQQHQHQPPHTSYTQSLPPPLPPTQQSYSYDQRGYQQPVRQDSYPYQQQYQYGVSSPQQQQQQQQPPPQYQYGQGYGRQFYHVPEDKEHPEMDCYSHLSTWLDYLKASAGRLLTGKDYVFPAIASTGKLKFGEAMSRSGFESLMDGIVDSSGVLCGCHGWFTTHCFRHGGAQYRFMWAPQKLSLKVTKWWGSWSSNENVGTIMRYLLDELMAYEEDFSDILMSHRTTERHNVFMGVSDPSNVVCQCDLQAFKVNMMNRLDILMTCSLALPPLPTQSPVHQPRIPKTTSLDDVLCFWEEGQPKKNLTVPLKLWTTTYGSDEYDQSEAVKLSQIQSLWDEFIIQCCGDFNIFEEKFSGLRGQYTKLLKAVWCARQEWGKTKTCRRCK</sequence>
<evidence type="ECO:0000256" key="3">
    <source>
        <dbReference type="ARBA" id="ARBA00022490"/>
    </source>
</evidence>
<evidence type="ECO:0000256" key="1">
    <source>
        <dbReference type="ARBA" id="ARBA00004177"/>
    </source>
</evidence>
<evidence type="ECO:0000313" key="9">
    <source>
        <dbReference type="EMBL" id="KAG5638414.1"/>
    </source>
</evidence>
<dbReference type="PANTHER" id="PTHR23030">
    <property type="entry name" value="PCD6 INTERACTING PROTEIN-RELATED"/>
    <property type="match status" value="1"/>
</dbReference>
<dbReference type="GO" id="GO:0005768">
    <property type="term" value="C:endosome"/>
    <property type="evidence" value="ECO:0007669"/>
    <property type="project" value="UniProtKB-SubCell"/>
</dbReference>
<dbReference type="Proteomes" id="UP000717328">
    <property type="component" value="Unassembled WGS sequence"/>
</dbReference>
<dbReference type="GO" id="GO:0006310">
    <property type="term" value="P:DNA recombination"/>
    <property type="evidence" value="ECO:0007669"/>
    <property type="project" value="UniProtKB-KW"/>
</dbReference>
<comment type="caution">
    <text evidence="9">The sequence shown here is derived from an EMBL/GenBank/DDBJ whole genome shotgun (WGS) entry which is preliminary data.</text>
</comment>
<feature type="domain" description="BRO1" evidence="8">
    <location>
        <begin position="6"/>
        <end position="423"/>
    </location>
</feature>
<keyword evidence="4" id="KW-0967">Endosome</keyword>
<feature type="compositionally biased region" description="Pro residues" evidence="7">
    <location>
        <begin position="899"/>
        <end position="916"/>
    </location>
</feature>
<dbReference type="CDD" id="cd09242">
    <property type="entry name" value="BRO1_ScBro1_like"/>
    <property type="match status" value="1"/>
</dbReference>
<dbReference type="GO" id="GO:0043328">
    <property type="term" value="P:protein transport to vacuole involved in ubiquitin-dependent protein catabolic process via the multivesicular body sorting pathway"/>
    <property type="evidence" value="ECO:0007669"/>
    <property type="project" value="TreeGrafter"/>
</dbReference>
<evidence type="ECO:0000313" key="10">
    <source>
        <dbReference type="Proteomes" id="UP000717328"/>
    </source>
</evidence>
<evidence type="ECO:0000256" key="2">
    <source>
        <dbReference type="ARBA" id="ARBA00004496"/>
    </source>
</evidence>
<evidence type="ECO:0000256" key="6">
    <source>
        <dbReference type="ARBA" id="ARBA00041284"/>
    </source>
</evidence>
<keyword evidence="10" id="KW-1185">Reference proteome</keyword>
<dbReference type="OrthoDB" id="2141925at2759"/>
<dbReference type="Gene3D" id="1.20.120.560">
    <property type="entry name" value="alix/aip1 in complex with the ypdl late domain"/>
    <property type="match status" value="1"/>
</dbReference>
<dbReference type="SMART" id="SM01041">
    <property type="entry name" value="BRO1"/>
    <property type="match status" value="1"/>
</dbReference>
<feature type="compositionally biased region" description="Pro residues" evidence="7">
    <location>
        <begin position="937"/>
        <end position="950"/>
    </location>
</feature>
<evidence type="ECO:0000256" key="7">
    <source>
        <dbReference type="SAM" id="MobiDB-lite"/>
    </source>
</evidence>
<dbReference type="Gene3D" id="1.20.140.50">
    <property type="entry name" value="alix/aip1 like domains"/>
    <property type="match status" value="1"/>
</dbReference>
<feature type="region of interest" description="Disordered" evidence="7">
    <location>
        <begin position="1035"/>
        <end position="1059"/>
    </location>
</feature>
<dbReference type="Gene3D" id="1.25.40.280">
    <property type="entry name" value="alix/aip1 like domains"/>
    <property type="match status" value="1"/>
</dbReference>
<feature type="region of interest" description="Disordered" evidence="7">
    <location>
        <begin position="800"/>
        <end position="1022"/>
    </location>
</feature>
<reference evidence="9" key="2">
    <citation type="submission" date="2021-10" db="EMBL/GenBank/DDBJ databases">
        <title>Phylogenomics reveals ancestral predisposition of the termite-cultivated fungus Termitomyces towards a domesticated lifestyle.</title>
        <authorList>
            <person name="Auxier B."/>
            <person name="Grum-Grzhimaylo A."/>
            <person name="Cardenas M.E."/>
            <person name="Lodge J.D."/>
            <person name="Laessoe T."/>
            <person name="Pedersen O."/>
            <person name="Smith M.E."/>
            <person name="Kuyper T.W."/>
            <person name="Franco-Molano E.A."/>
            <person name="Baroni T.J."/>
            <person name="Aanen D.K."/>
        </authorList>
    </citation>
    <scope>NUCLEOTIDE SEQUENCE</scope>
    <source>
        <strain evidence="9">D49</strain>
    </source>
</reference>
<evidence type="ECO:0000256" key="5">
    <source>
        <dbReference type="ARBA" id="ARBA00023172"/>
    </source>
</evidence>
<dbReference type="InterPro" id="IPR025304">
    <property type="entry name" value="ALIX_V_dom"/>
</dbReference>
<dbReference type="GO" id="GO:0003677">
    <property type="term" value="F:DNA binding"/>
    <property type="evidence" value="ECO:0007669"/>
    <property type="project" value="InterPro"/>
</dbReference>
<feature type="compositionally biased region" description="Low complexity" evidence="7">
    <location>
        <begin position="956"/>
        <end position="971"/>
    </location>
</feature>
<feature type="compositionally biased region" description="Low complexity" evidence="7">
    <location>
        <begin position="827"/>
        <end position="852"/>
    </location>
</feature>
<dbReference type="EMBL" id="JABCKI010005764">
    <property type="protein sequence ID" value="KAG5638414.1"/>
    <property type="molecule type" value="Genomic_DNA"/>
</dbReference>
<dbReference type="InterPro" id="IPR013762">
    <property type="entry name" value="Integrase-like_cat_sf"/>
</dbReference>
<dbReference type="Pfam" id="PF13949">
    <property type="entry name" value="ALIX_LYPXL_bnd"/>
    <property type="match status" value="1"/>
</dbReference>
<proteinExistence type="predicted"/>
<protein>
    <recommendedName>
        <fullName evidence="6">BRO domain-containing protein 1</fullName>
    </recommendedName>
</protein>
<dbReference type="InterPro" id="IPR038499">
    <property type="entry name" value="BRO1_sf"/>
</dbReference>
<evidence type="ECO:0000259" key="8">
    <source>
        <dbReference type="PROSITE" id="PS51180"/>
    </source>
</evidence>
<keyword evidence="3" id="KW-0963">Cytoplasm</keyword>
<reference evidence="9" key="1">
    <citation type="submission" date="2021-02" db="EMBL/GenBank/DDBJ databases">
        <authorList>
            <person name="Nieuwenhuis M."/>
            <person name="Van De Peppel L.J.J."/>
        </authorList>
    </citation>
    <scope>NUCLEOTIDE SEQUENCE</scope>
    <source>
        <strain evidence="9">D49</strain>
    </source>
</reference>
<dbReference type="Pfam" id="PF03097">
    <property type="entry name" value="BRO1"/>
    <property type="match status" value="1"/>
</dbReference>
<name>A0A9P7K6S2_9AGAR</name>
<dbReference type="PANTHER" id="PTHR23030:SF30">
    <property type="entry name" value="TYROSINE-PROTEIN PHOSPHATASE NON-RECEPTOR TYPE 23"/>
    <property type="match status" value="1"/>
</dbReference>
<dbReference type="SUPFAM" id="SSF56349">
    <property type="entry name" value="DNA breaking-rejoining enzymes"/>
    <property type="match status" value="1"/>
</dbReference>
<feature type="compositionally biased region" description="Polar residues" evidence="7">
    <location>
        <begin position="973"/>
        <end position="994"/>
    </location>
</feature>
<evidence type="ECO:0000256" key="4">
    <source>
        <dbReference type="ARBA" id="ARBA00022753"/>
    </source>
</evidence>